<reference evidence="1 2" key="1">
    <citation type="journal article" date="2012" name="J. Bacteriol.">
        <title>Genome Sequence of Micromonospora lupini Lupac 08, Isolated from Root Nodules of Lupinus angustifolius.</title>
        <authorList>
            <person name="Alonso-Vega P."/>
            <person name="Normand P."/>
            <person name="Bacigalupe R."/>
            <person name="Pujic P."/>
            <person name="Lajus A."/>
            <person name="Vallenet D."/>
            <person name="Carro L."/>
            <person name="Coll P."/>
            <person name="Trujillo M.E."/>
        </authorList>
    </citation>
    <scope>NUCLEOTIDE SEQUENCE [LARGE SCALE GENOMIC DNA]</scope>
    <source>
        <strain evidence="1 2">Lupac 08</strain>
    </source>
</reference>
<sequence length="66" mass="7103">MSDRPAAALSARAVDTAARLTLGVEEEFLLLDPATGESLPVADRVLAALHGATREQSRQEFRHSMV</sequence>
<dbReference type="eggNOG" id="COG2170">
    <property type="taxonomic scope" value="Bacteria"/>
</dbReference>
<evidence type="ECO:0000313" key="1">
    <source>
        <dbReference type="EMBL" id="CCH19832.1"/>
    </source>
</evidence>
<dbReference type="Proteomes" id="UP000003448">
    <property type="component" value="Unassembled WGS sequence"/>
</dbReference>
<dbReference type="AlphaFoldDB" id="I0L7N5"/>
<keyword evidence="2" id="KW-1185">Reference proteome</keyword>
<dbReference type="GO" id="GO:0003824">
    <property type="term" value="F:catalytic activity"/>
    <property type="evidence" value="ECO:0007669"/>
    <property type="project" value="InterPro"/>
</dbReference>
<dbReference type="SUPFAM" id="SSF55931">
    <property type="entry name" value="Glutamine synthetase/guanido kinase"/>
    <property type="match status" value="1"/>
</dbReference>
<organism evidence="1 2">
    <name type="scientific">Micromonospora lupini str. Lupac 08</name>
    <dbReference type="NCBI Taxonomy" id="1150864"/>
    <lineage>
        <taxon>Bacteria</taxon>
        <taxon>Bacillati</taxon>
        <taxon>Actinomycetota</taxon>
        <taxon>Actinomycetes</taxon>
        <taxon>Micromonosporales</taxon>
        <taxon>Micromonosporaceae</taxon>
        <taxon>Micromonospora</taxon>
    </lineage>
</organism>
<dbReference type="EMBL" id="CAIE01000036">
    <property type="protein sequence ID" value="CCH19832.1"/>
    <property type="molecule type" value="Genomic_DNA"/>
</dbReference>
<evidence type="ECO:0000313" key="2">
    <source>
        <dbReference type="Proteomes" id="UP000003448"/>
    </source>
</evidence>
<name>I0L7N5_9ACTN</name>
<dbReference type="InterPro" id="IPR014746">
    <property type="entry name" value="Gln_synth/guanido_kin_cat_dom"/>
</dbReference>
<proteinExistence type="predicted"/>
<evidence type="ECO:0008006" key="3">
    <source>
        <dbReference type="Google" id="ProtNLM"/>
    </source>
</evidence>
<accession>I0L7N5</accession>
<dbReference type="Gene3D" id="3.30.590.20">
    <property type="match status" value="1"/>
</dbReference>
<dbReference type="STRING" id="1150864.MILUP08_44710"/>
<gene>
    <name evidence="1" type="ORF">MILUP08_44710</name>
</gene>
<protein>
    <recommendedName>
        <fullName evidence="3">Carboxylate--amine ligase</fullName>
    </recommendedName>
</protein>